<sequence length="58" mass="6811">MYVCKNFNLKKKLFKFIARLNKAILPSYSKKQLDLSKASKLQLALIGWRYFITTKALD</sequence>
<proteinExistence type="predicted"/>
<name>A0A1N6S5W9_9FLAO</name>
<dbReference type="Proteomes" id="UP000186953">
    <property type="component" value="Unassembled WGS sequence"/>
</dbReference>
<gene>
    <name evidence="1" type="ORF">SAMN05421797_1011530</name>
</gene>
<accession>A0A1N6S5W9</accession>
<evidence type="ECO:0008006" key="3">
    <source>
        <dbReference type="Google" id="ProtNLM"/>
    </source>
</evidence>
<keyword evidence="2" id="KW-1185">Reference proteome</keyword>
<evidence type="ECO:0000313" key="1">
    <source>
        <dbReference type="EMBL" id="SIQ36479.1"/>
    </source>
</evidence>
<organism evidence="1 2">
    <name type="scientific">Maribacter ulvicola</name>
    <dbReference type="NCBI Taxonomy" id="228959"/>
    <lineage>
        <taxon>Bacteria</taxon>
        <taxon>Pseudomonadati</taxon>
        <taxon>Bacteroidota</taxon>
        <taxon>Flavobacteriia</taxon>
        <taxon>Flavobacteriales</taxon>
        <taxon>Flavobacteriaceae</taxon>
        <taxon>Maribacter</taxon>
    </lineage>
</organism>
<evidence type="ECO:0000313" key="2">
    <source>
        <dbReference type="Proteomes" id="UP000186953"/>
    </source>
</evidence>
<protein>
    <recommendedName>
        <fullName evidence="3">SsrA-binding protein</fullName>
    </recommendedName>
</protein>
<reference evidence="2" key="1">
    <citation type="submission" date="2017-01" db="EMBL/GenBank/DDBJ databases">
        <authorList>
            <person name="Varghese N."/>
            <person name="Submissions S."/>
        </authorList>
    </citation>
    <scope>NUCLEOTIDE SEQUENCE [LARGE SCALE GENOMIC DNA]</scope>
    <source>
        <strain evidence="2">DSM 15366</strain>
    </source>
</reference>
<dbReference type="AlphaFoldDB" id="A0A1N6S5W9"/>
<dbReference type="EMBL" id="FTMA01000001">
    <property type="protein sequence ID" value="SIQ36479.1"/>
    <property type="molecule type" value="Genomic_DNA"/>
</dbReference>